<keyword evidence="2" id="KW-1185">Reference proteome</keyword>
<reference evidence="1 2" key="1">
    <citation type="submission" date="2018-07" db="EMBL/GenBank/DDBJ databases">
        <authorList>
            <person name="Amani N.Z."/>
            <person name="Ambroziak M.E."/>
            <person name="Biju A."/>
            <person name="Bushnell W."/>
            <person name="Calia C.N."/>
            <person name="Chen Y.J."/>
            <person name="Hill L.T."/>
            <person name="Karpinska S."/>
            <person name="Martinez K.C."/>
            <person name="Medwid J.R."/>
            <person name="Nguyen C."/>
            <person name="Oliver A."/>
            <person name="Pham J.P."/>
            <person name="Ramsey M.R."/>
            <person name="Ravi S."/>
            <person name="Sardina J.R."/>
            <person name="Senecal S.L."/>
            <person name="Sheen J."/>
            <person name="Shende N.V."/>
            <person name="Shi C.Y."/>
            <person name="Stuart L.C."/>
            <person name="Vu L."/>
            <person name="Wang L.Q."/>
            <person name="West L.J."/>
            <person name="Westgaard A.C."/>
            <person name="Liu R.B."/>
            <person name="Pierce E.C."/>
            <person name="Mohan S."/>
            <person name="Pogliano J."/>
            <person name="Delesalle V.A."/>
            <person name="Garlena R.A."/>
            <person name="Russell D.A."/>
            <person name="Pope W.H."/>
            <person name="Jacobs-Sera D."/>
            <person name="Hatfull G.F."/>
        </authorList>
    </citation>
    <scope>NUCLEOTIDE SEQUENCE [LARGE SCALE GENOMIC DNA]</scope>
</reference>
<dbReference type="RefSeq" id="YP_010055083.1">
    <property type="nucleotide sequence ID" value="NC_054661.1"/>
</dbReference>
<protein>
    <submittedName>
        <fullName evidence="1">Uncharacterized protein</fullName>
    </submittedName>
</protein>
<accession>A0A385DQH2</accession>
<proteinExistence type="predicted"/>
<evidence type="ECO:0000313" key="1">
    <source>
        <dbReference type="EMBL" id="AXQ61087.1"/>
    </source>
</evidence>
<dbReference type="GeneID" id="64471007"/>
<name>A0A385DQH2_9CAUD</name>
<dbReference type="Proteomes" id="UP000264086">
    <property type="component" value="Segment"/>
</dbReference>
<dbReference type="EMBL" id="MH669004">
    <property type="protein sequence ID" value="AXQ61087.1"/>
    <property type="molecule type" value="Genomic_DNA"/>
</dbReference>
<evidence type="ECO:0000313" key="2">
    <source>
        <dbReference type="Proteomes" id="UP000264086"/>
    </source>
</evidence>
<organism evidence="1 2">
    <name type="scientific">Streptomyces phage Hank144</name>
    <dbReference type="NCBI Taxonomy" id="2301573"/>
    <lineage>
        <taxon>Viruses</taxon>
        <taxon>Duplodnaviria</taxon>
        <taxon>Heunggongvirae</taxon>
        <taxon>Uroviricota</taxon>
        <taxon>Caudoviricetes</taxon>
        <taxon>Arquatrovirinae</taxon>
        <taxon>Janusvirus</taxon>
        <taxon>Janusvirus hank144</taxon>
    </lineage>
</organism>
<gene>
    <name evidence="1" type="primary">31</name>
    <name evidence="1" type="ORF">SEA_HANK144_31</name>
</gene>
<dbReference type="KEGG" id="vg:64471007"/>
<sequence>MIRVSNTCTRRWGLVRLILATGEESRHGGWEAVYRSPDGEIELVVNEPAYDFHIDASPDYRPSQMRLVLDEATRLGLEPLDDDECPPEIQEDGTIRFYLCPRTTFQAQPLKVVA</sequence>